<gene>
    <name evidence="1" type="ORF">METZ01_LOCUS377312</name>
</gene>
<accession>A0A382TSK8</accession>
<organism evidence="1">
    <name type="scientific">marine metagenome</name>
    <dbReference type="NCBI Taxonomy" id="408172"/>
    <lineage>
        <taxon>unclassified sequences</taxon>
        <taxon>metagenomes</taxon>
        <taxon>ecological metagenomes</taxon>
    </lineage>
</organism>
<protein>
    <submittedName>
        <fullName evidence="1">Uncharacterized protein</fullName>
    </submittedName>
</protein>
<dbReference type="EMBL" id="UINC01138487">
    <property type="protein sequence ID" value="SVD24458.1"/>
    <property type="molecule type" value="Genomic_DNA"/>
</dbReference>
<sequence>MTIVIACRQIFGVFEAPTSILQERTRESKEGKKKTEILESQNLPLTEKQGRVQQITVKIEGMVQN</sequence>
<proteinExistence type="predicted"/>
<evidence type="ECO:0000313" key="1">
    <source>
        <dbReference type="EMBL" id="SVD24458.1"/>
    </source>
</evidence>
<name>A0A382TSK8_9ZZZZ</name>
<dbReference type="AlphaFoldDB" id="A0A382TSK8"/>
<reference evidence="1" key="1">
    <citation type="submission" date="2018-05" db="EMBL/GenBank/DDBJ databases">
        <authorList>
            <person name="Lanie J.A."/>
            <person name="Ng W.-L."/>
            <person name="Kazmierczak K.M."/>
            <person name="Andrzejewski T.M."/>
            <person name="Davidsen T.M."/>
            <person name="Wayne K.J."/>
            <person name="Tettelin H."/>
            <person name="Glass J.I."/>
            <person name="Rusch D."/>
            <person name="Podicherti R."/>
            <person name="Tsui H.-C.T."/>
            <person name="Winkler M.E."/>
        </authorList>
    </citation>
    <scope>NUCLEOTIDE SEQUENCE</scope>
</reference>